<keyword evidence="1" id="KW-0472">Membrane</keyword>
<keyword evidence="3" id="KW-1185">Reference proteome</keyword>
<feature type="transmembrane region" description="Helical" evidence="1">
    <location>
        <begin position="91"/>
        <end position="112"/>
    </location>
</feature>
<proteinExistence type="predicted"/>
<dbReference type="RefSeq" id="WP_034817801.1">
    <property type="nucleotide sequence ID" value="NZ_JANIEK010000011.1"/>
</dbReference>
<dbReference type="InterPro" id="IPR009577">
    <property type="entry name" value="Sm_multidrug_ex"/>
</dbReference>
<dbReference type="Pfam" id="PF06695">
    <property type="entry name" value="Sm_multidrug_ex"/>
    <property type="match status" value="1"/>
</dbReference>
<feature type="transmembrane region" description="Helical" evidence="1">
    <location>
        <begin position="119"/>
        <end position="138"/>
    </location>
</feature>
<organism evidence="2 3">
    <name type="scientific">Exiguobacterium alkaliphilum</name>
    <dbReference type="NCBI Taxonomy" id="1428684"/>
    <lineage>
        <taxon>Bacteria</taxon>
        <taxon>Bacillati</taxon>
        <taxon>Bacillota</taxon>
        <taxon>Bacilli</taxon>
        <taxon>Bacillales</taxon>
        <taxon>Bacillales Family XII. Incertae Sedis</taxon>
        <taxon>Exiguobacterium</taxon>
    </lineage>
</organism>
<feature type="transmembrane region" description="Helical" evidence="1">
    <location>
        <begin position="6"/>
        <end position="28"/>
    </location>
</feature>
<evidence type="ECO:0000313" key="3">
    <source>
        <dbReference type="Proteomes" id="UP001206821"/>
    </source>
</evidence>
<name>A0ABT2KWI5_9BACL</name>
<gene>
    <name evidence="2" type="ORF">NQG31_04485</name>
</gene>
<protein>
    <submittedName>
        <fullName evidence="2">Small multi-drug export protein</fullName>
    </submittedName>
</protein>
<accession>A0ABT2KWI5</accession>
<sequence length="146" mass="16728">MSLFEYISLSATAWFMGFFPMFEIYLAIPSTMLLGLDHVSAVLWAGFGNFLPVPLLAYFYDWLHRFKRLSGWLDRLEKHRFSHLMREHGSWSIILVTPLLGSWVVGVIGHSIGMKRSTLLIYSAISIFGYGVIIAWLTSKGIEFTF</sequence>
<dbReference type="EMBL" id="JANIEK010000011">
    <property type="protein sequence ID" value="MCT4794789.1"/>
    <property type="molecule type" value="Genomic_DNA"/>
</dbReference>
<keyword evidence="1" id="KW-1133">Transmembrane helix</keyword>
<evidence type="ECO:0000256" key="1">
    <source>
        <dbReference type="SAM" id="Phobius"/>
    </source>
</evidence>
<comment type="caution">
    <text evidence="2">The sequence shown here is derived from an EMBL/GenBank/DDBJ whole genome shotgun (WGS) entry which is preliminary data.</text>
</comment>
<keyword evidence="1" id="KW-0812">Transmembrane</keyword>
<evidence type="ECO:0000313" key="2">
    <source>
        <dbReference type="EMBL" id="MCT4794789.1"/>
    </source>
</evidence>
<reference evidence="2 3" key="1">
    <citation type="submission" date="2022-07" db="EMBL/GenBank/DDBJ databases">
        <title>Genomic and pangenome structural analysis of the polyextremophile Exiguobacterium.</title>
        <authorList>
            <person name="Shen L."/>
        </authorList>
    </citation>
    <scope>NUCLEOTIDE SEQUENCE [LARGE SCALE GENOMIC DNA]</scope>
    <source>
        <strain evidence="2 3">12_1</strain>
    </source>
</reference>
<feature type="transmembrane region" description="Helical" evidence="1">
    <location>
        <begin position="40"/>
        <end position="60"/>
    </location>
</feature>
<dbReference type="Proteomes" id="UP001206821">
    <property type="component" value="Unassembled WGS sequence"/>
</dbReference>